<reference evidence="5 6" key="1">
    <citation type="submission" date="2019-02" db="EMBL/GenBank/DDBJ databases">
        <title>Deep-cultivation of Planctomycetes and their phenomic and genomic characterization uncovers novel biology.</title>
        <authorList>
            <person name="Wiegand S."/>
            <person name="Jogler M."/>
            <person name="Boedeker C."/>
            <person name="Pinto D."/>
            <person name="Vollmers J."/>
            <person name="Rivas-Marin E."/>
            <person name="Kohn T."/>
            <person name="Peeters S.H."/>
            <person name="Heuer A."/>
            <person name="Rast P."/>
            <person name="Oberbeckmann S."/>
            <person name="Bunk B."/>
            <person name="Jeske O."/>
            <person name="Meyerdierks A."/>
            <person name="Storesund J.E."/>
            <person name="Kallscheuer N."/>
            <person name="Luecker S."/>
            <person name="Lage O.M."/>
            <person name="Pohl T."/>
            <person name="Merkel B.J."/>
            <person name="Hornburger P."/>
            <person name="Mueller R.-W."/>
            <person name="Bruemmer F."/>
            <person name="Labrenz M."/>
            <person name="Spormann A.M."/>
            <person name="Op den Camp H."/>
            <person name="Overmann J."/>
            <person name="Amann R."/>
            <person name="Jetten M.S.M."/>
            <person name="Mascher T."/>
            <person name="Medema M.H."/>
            <person name="Devos D.P."/>
            <person name="Kaster A.-K."/>
            <person name="Ovreas L."/>
            <person name="Rohde M."/>
            <person name="Galperin M.Y."/>
            <person name="Jogler C."/>
        </authorList>
    </citation>
    <scope>NUCLEOTIDE SEQUENCE [LARGE SCALE GENOMIC DNA]</scope>
    <source>
        <strain evidence="5 6">Pla133</strain>
    </source>
</reference>
<comment type="similarity">
    <text evidence="2">Belongs to the SAM hydrolase / SAM-dependent halogenase family.</text>
</comment>
<evidence type="ECO:0000256" key="1">
    <source>
        <dbReference type="ARBA" id="ARBA00022691"/>
    </source>
</evidence>
<dbReference type="InterPro" id="IPR023227">
    <property type="entry name" value="SAM_OH_AdoTrfase_C_sf"/>
</dbReference>
<evidence type="ECO:0000259" key="3">
    <source>
        <dbReference type="Pfam" id="PF01887"/>
    </source>
</evidence>
<dbReference type="PIRSF" id="PIRSF006779">
    <property type="entry name" value="UCP006779"/>
    <property type="match status" value="1"/>
</dbReference>
<dbReference type="SUPFAM" id="SSF101852">
    <property type="entry name" value="Bacterial fluorinating enzyme, C-terminal domain"/>
    <property type="match status" value="1"/>
</dbReference>
<dbReference type="EMBL" id="CP036287">
    <property type="protein sequence ID" value="QDU67272.1"/>
    <property type="molecule type" value="Genomic_DNA"/>
</dbReference>
<name>A0A518BJX3_9BACT</name>
<dbReference type="PANTHER" id="PTHR35092">
    <property type="entry name" value="CHLORINASE MJ1651"/>
    <property type="match status" value="1"/>
</dbReference>
<sequence length="258" mass="27440">MLTDFGQVDTYVGVMHGVLWTYAKRLRAVVDLTHEVPAQEVTIASFHLDAAFRWFPPGTVHVAVVDPGVGSGRAILAARIGEHFFLAPDNGLLARLLDGAADREVVAVDVERVGLATCSATFHGRDVFSPAAALLVDGQAVSDLGRPVLDWSRAAAPSPERVSDKPESYRGEVVSVDRFGNLITNLPGSLLGDEHREWELEIAGQCLPVAGTYADVARGQALALVDSYGLLEAAVRNGDAARALGAGRGVPALLRRRT</sequence>
<dbReference type="SUPFAM" id="SSF102522">
    <property type="entry name" value="Bacterial fluorinating enzyme, N-terminal domain"/>
    <property type="match status" value="1"/>
</dbReference>
<dbReference type="Gene3D" id="3.40.50.10790">
    <property type="entry name" value="S-adenosyl-l-methionine hydroxide adenosyltransferase, N-terminal"/>
    <property type="match status" value="1"/>
</dbReference>
<dbReference type="EC" id="2.5.1.94" evidence="5"/>
<dbReference type="PANTHER" id="PTHR35092:SF1">
    <property type="entry name" value="CHLORINASE MJ1651"/>
    <property type="match status" value="1"/>
</dbReference>
<protein>
    <submittedName>
        <fullName evidence="5">Adenosyl-chloride synthase</fullName>
        <ecNumber evidence="5">2.5.1.94</ecNumber>
    </submittedName>
</protein>
<dbReference type="InterPro" id="IPR046469">
    <property type="entry name" value="SAM_HAT_N"/>
</dbReference>
<dbReference type="Proteomes" id="UP000316921">
    <property type="component" value="Chromosome"/>
</dbReference>
<feature type="domain" description="S-adenosyl-l-methionine hydroxide adenosyltransferase C-terminal" evidence="4">
    <location>
        <begin position="171"/>
        <end position="249"/>
    </location>
</feature>
<evidence type="ECO:0000259" key="4">
    <source>
        <dbReference type="Pfam" id="PF20257"/>
    </source>
</evidence>
<dbReference type="InterPro" id="IPR023228">
    <property type="entry name" value="SAM_OH_AdoTrfase_N_sf"/>
</dbReference>
<keyword evidence="1" id="KW-0949">S-adenosyl-L-methionine</keyword>
<dbReference type="GO" id="GO:0016740">
    <property type="term" value="F:transferase activity"/>
    <property type="evidence" value="ECO:0007669"/>
    <property type="project" value="UniProtKB-KW"/>
</dbReference>
<accession>A0A518BJX3</accession>
<dbReference type="Pfam" id="PF20257">
    <property type="entry name" value="SAM_HAT_C"/>
    <property type="match status" value="1"/>
</dbReference>
<evidence type="ECO:0000256" key="2">
    <source>
        <dbReference type="ARBA" id="ARBA00024035"/>
    </source>
</evidence>
<dbReference type="KEGG" id="pbap:Pla133_23510"/>
<dbReference type="InterPro" id="IPR046470">
    <property type="entry name" value="SAM_HAT_C"/>
</dbReference>
<dbReference type="InterPro" id="IPR002747">
    <property type="entry name" value="SAM_OH_AdoTrfase"/>
</dbReference>
<dbReference type="AlphaFoldDB" id="A0A518BJX3"/>
<proteinExistence type="inferred from homology"/>
<evidence type="ECO:0000313" key="5">
    <source>
        <dbReference type="EMBL" id="QDU67272.1"/>
    </source>
</evidence>
<gene>
    <name evidence="5" type="primary">salL</name>
    <name evidence="5" type="ORF">Pla133_23510</name>
</gene>
<dbReference type="Pfam" id="PF01887">
    <property type="entry name" value="SAM_HAT_N"/>
    <property type="match status" value="1"/>
</dbReference>
<evidence type="ECO:0000313" key="6">
    <source>
        <dbReference type="Proteomes" id="UP000316921"/>
    </source>
</evidence>
<feature type="domain" description="S-adenosyl-l-methionine hydroxide adenosyltransferase N-terminal" evidence="3">
    <location>
        <begin position="1"/>
        <end position="145"/>
    </location>
</feature>
<dbReference type="Gene3D" id="2.40.30.90">
    <property type="entry name" value="Bacterial fluorinating enzyme like"/>
    <property type="match status" value="1"/>
</dbReference>
<organism evidence="5 6">
    <name type="scientific">Engelhardtia mirabilis</name>
    <dbReference type="NCBI Taxonomy" id="2528011"/>
    <lineage>
        <taxon>Bacteria</taxon>
        <taxon>Pseudomonadati</taxon>
        <taxon>Planctomycetota</taxon>
        <taxon>Planctomycetia</taxon>
        <taxon>Planctomycetia incertae sedis</taxon>
        <taxon>Engelhardtia</taxon>
    </lineage>
</organism>
<keyword evidence="5" id="KW-0808">Transferase</keyword>
<keyword evidence="6" id="KW-1185">Reference proteome</keyword>